<gene>
    <name evidence="1" type="ORF">RHMOL_Rhmol04G0222700</name>
</gene>
<reference evidence="1" key="1">
    <citation type="submission" date="2022-02" db="EMBL/GenBank/DDBJ databases">
        <title>Plant Genome Project.</title>
        <authorList>
            <person name="Zhang R.-G."/>
        </authorList>
    </citation>
    <scope>NUCLEOTIDE SEQUENCE</scope>
    <source>
        <strain evidence="1">AT1</strain>
    </source>
</reference>
<organism evidence="1 2">
    <name type="scientific">Rhododendron molle</name>
    <name type="common">Chinese azalea</name>
    <name type="synonym">Azalea mollis</name>
    <dbReference type="NCBI Taxonomy" id="49168"/>
    <lineage>
        <taxon>Eukaryota</taxon>
        <taxon>Viridiplantae</taxon>
        <taxon>Streptophyta</taxon>
        <taxon>Embryophyta</taxon>
        <taxon>Tracheophyta</taxon>
        <taxon>Spermatophyta</taxon>
        <taxon>Magnoliopsida</taxon>
        <taxon>eudicotyledons</taxon>
        <taxon>Gunneridae</taxon>
        <taxon>Pentapetalae</taxon>
        <taxon>asterids</taxon>
        <taxon>Ericales</taxon>
        <taxon>Ericaceae</taxon>
        <taxon>Ericoideae</taxon>
        <taxon>Rhodoreae</taxon>
        <taxon>Rhododendron</taxon>
    </lineage>
</organism>
<dbReference type="Proteomes" id="UP001062846">
    <property type="component" value="Chromosome 4"/>
</dbReference>
<accession>A0ACC0P3I4</accession>
<evidence type="ECO:0000313" key="2">
    <source>
        <dbReference type="Proteomes" id="UP001062846"/>
    </source>
</evidence>
<protein>
    <submittedName>
        <fullName evidence="1">Uncharacterized protein</fullName>
    </submittedName>
</protein>
<sequence>MNSASRNPKSSNIPNPKLSGKHTVPPTSLPIPFDLCPSLADVQSSSPNPNFSKSLSNFGGHSPKHSIHSTPTRKLQQVFQQKSEMVESEERISRIVDNLKEEMRGSNGSFDIYAIATKLKHIKQAWNVADVQSRPINELLLYTLNIRTQI</sequence>
<dbReference type="EMBL" id="CM046391">
    <property type="protein sequence ID" value="KAI8560025.1"/>
    <property type="molecule type" value="Genomic_DNA"/>
</dbReference>
<name>A0ACC0P3I4_RHOML</name>
<evidence type="ECO:0000313" key="1">
    <source>
        <dbReference type="EMBL" id="KAI8560025.1"/>
    </source>
</evidence>
<comment type="caution">
    <text evidence="1">The sequence shown here is derived from an EMBL/GenBank/DDBJ whole genome shotgun (WGS) entry which is preliminary data.</text>
</comment>
<keyword evidence="2" id="KW-1185">Reference proteome</keyword>
<proteinExistence type="predicted"/>